<comment type="caution">
    <text evidence="5">The sequence shown here is derived from an EMBL/GenBank/DDBJ whole genome shotgun (WGS) entry which is preliminary data.</text>
</comment>
<dbReference type="Pfam" id="PF06314">
    <property type="entry name" value="ADC"/>
    <property type="match status" value="1"/>
</dbReference>
<protein>
    <recommendedName>
        <fullName evidence="4">Acetoacetate decarboxylase</fullName>
        <shortName evidence="4">AAD</shortName>
        <shortName evidence="4">ADC</shortName>
        <ecNumber evidence="4">4.1.1.4</ecNumber>
    </recommendedName>
</protein>
<comment type="similarity">
    <text evidence="4">Belongs to the ADC family.</text>
</comment>
<evidence type="ECO:0000256" key="2">
    <source>
        <dbReference type="ARBA" id="ARBA00023239"/>
    </source>
</evidence>
<keyword evidence="3 4" id="KW-0704">Schiff base</keyword>
<dbReference type="Gene3D" id="2.40.400.10">
    <property type="entry name" value="Acetoacetate decarboxylase-like"/>
    <property type="match status" value="1"/>
</dbReference>
<name>A0ABT6A3L8_9ACTN</name>
<reference evidence="5 6" key="1">
    <citation type="submission" date="2023-03" db="EMBL/GenBank/DDBJ databases">
        <title>Draft genome sequence of Streptomyces sp. K1PA1 isolated from peat swamp forest in Thailand.</title>
        <authorList>
            <person name="Klaysubun C."/>
            <person name="Duangmal K."/>
        </authorList>
    </citation>
    <scope>NUCLEOTIDE SEQUENCE [LARGE SCALE GENOMIC DNA]</scope>
    <source>
        <strain evidence="5 6">K1PA1</strain>
    </source>
</reference>
<organism evidence="5 6">
    <name type="scientific">Streptomyces tropicalis</name>
    <dbReference type="NCBI Taxonomy" id="3034234"/>
    <lineage>
        <taxon>Bacteria</taxon>
        <taxon>Bacillati</taxon>
        <taxon>Actinomycetota</taxon>
        <taxon>Actinomycetes</taxon>
        <taxon>Kitasatosporales</taxon>
        <taxon>Streptomycetaceae</taxon>
        <taxon>Streptomyces</taxon>
    </lineage>
</organism>
<dbReference type="InterPro" id="IPR023653">
    <property type="entry name" value="Acetoacetate_decarboxylase_bac"/>
</dbReference>
<dbReference type="Proteomes" id="UP001221150">
    <property type="component" value="Unassembled WGS sequence"/>
</dbReference>
<evidence type="ECO:0000256" key="1">
    <source>
        <dbReference type="ARBA" id="ARBA00022793"/>
    </source>
</evidence>
<dbReference type="NCBIfam" id="NF002614">
    <property type="entry name" value="PRK02265.1"/>
    <property type="match status" value="1"/>
</dbReference>
<sequence>MRSEDILRAPSTPLDGPAFPAGPYHFSRREYLTITYRTDPDAMRAVVPEPLEVDEPLVRFEVIRMPDSTGLGDYTESGQVLRVRHDGEEAEYIHAMYLDNAPAIALGREGSGYPKKLGAPRLSTDSDTLVGTLDYGSLRVATATMGYKYAPMDPAAARAELAVPTYMLKRIPGYDGTPRICELLRIEISDLTVHGAWTGPARLQLFAHALAPMADLPVLEVVGASHILTDLTLPTPTVAHDYLTAGERAA</sequence>
<comment type="catalytic activity">
    <reaction evidence="4">
        <text>acetoacetate + H(+) = acetone + CO2</text>
        <dbReference type="Rhea" id="RHEA:19729"/>
        <dbReference type="ChEBI" id="CHEBI:13705"/>
        <dbReference type="ChEBI" id="CHEBI:15347"/>
        <dbReference type="ChEBI" id="CHEBI:15378"/>
        <dbReference type="ChEBI" id="CHEBI:16526"/>
        <dbReference type="EC" id="4.1.1.4"/>
    </reaction>
</comment>
<evidence type="ECO:0000256" key="3">
    <source>
        <dbReference type="ARBA" id="ARBA00023270"/>
    </source>
</evidence>
<accession>A0ABT6A3L8</accession>
<dbReference type="HAMAP" id="MF_00597">
    <property type="entry name" value="ADC"/>
    <property type="match status" value="1"/>
</dbReference>
<dbReference type="EC" id="4.1.1.4" evidence="4"/>
<dbReference type="RefSeq" id="WP_276108776.1">
    <property type="nucleotide sequence ID" value="NZ_JARJBB010000004.1"/>
</dbReference>
<evidence type="ECO:0000313" key="6">
    <source>
        <dbReference type="Proteomes" id="UP001221150"/>
    </source>
</evidence>
<keyword evidence="6" id="KW-1185">Reference proteome</keyword>
<feature type="active site" description="Schiff-base intermediate with acetoacetate" evidence="4">
    <location>
        <position position="115"/>
    </location>
</feature>
<gene>
    <name evidence="4" type="primary">adc</name>
    <name evidence="5" type="ORF">P3H78_11460</name>
</gene>
<evidence type="ECO:0000313" key="5">
    <source>
        <dbReference type="EMBL" id="MDF3299244.1"/>
    </source>
</evidence>
<dbReference type="InterPro" id="IPR010451">
    <property type="entry name" value="Acetoacetate_decarboxylase"/>
</dbReference>
<keyword evidence="2 4" id="KW-0456">Lyase</keyword>
<comment type="function">
    <text evidence="4">Catalyzes the conversion of acetoacetate to acetone and carbon dioxide.</text>
</comment>
<keyword evidence="1 4" id="KW-0210">Decarboxylase</keyword>
<dbReference type="InterPro" id="IPR023375">
    <property type="entry name" value="ADC_dom_sf"/>
</dbReference>
<dbReference type="EMBL" id="JARJBB010000004">
    <property type="protein sequence ID" value="MDF3299244.1"/>
    <property type="molecule type" value="Genomic_DNA"/>
</dbReference>
<dbReference type="SUPFAM" id="SSF160104">
    <property type="entry name" value="Acetoacetate decarboxylase-like"/>
    <property type="match status" value="1"/>
</dbReference>
<proteinExistence type="inferred from homology"/>
<evidence type="ECO:0000256" key="4">
    <source>
        <dbReference type="HAMAP-Rule" id="MF_00597"/>
    </source>
</evidence>